<reference evidence="2" key="1">
    <citation type="submission" date="2020-12" db="EMBL/GenBank/DDBJ databases">
        <title>Metabolic potential, ecology and presence of endohyphal bacteria is reflected in genomic diversity of Mucoromycotina.</title>
        <authorList>
            <person name="Muszewska A."/>
            <person name="Okrasinska A."/>
            <person name="Steczkiewicz K."/>
            <person name="Drgas O."/>
            <person name="Orlowska M."/>
            <person name="Perlinska-Lenart U."/>
            <person name="Aleksandrzak-Piekarczyk T."/>
            <person name="Szatraj K."/>
            <person name="Zielenkiewicz U."/>
            <person name="Pilsyk S."/>
            <person name="Malc E."/>
            <person name="Mieczkowski P."/>
            <person name="Kruszewska J.S."/>
            <person name="Biernat P."/>
            <person name="Pawlowska J."/>
        </authorList>
    </citation>
    <scope>NUCLEOTIDE SEQUENCE</scope>
    <source>
        <strain evidence="2">WA0000051536</strain>
    </source>
</reference>
<comment type="caution">
    <text evidence="2">The sequence shown here is derived from an EMBL/GenBank/DDBJ whole genome shotgun (WGS) entry which is preliminary data.</text>
</comment>
<dbReference type="Proteomes" id="UP000612746">
    <property type="component" value="Unassembled WGS sequence"/>
</dbReference>
<protein>
    <recommendedName>
        <fullName evidence="1">UspA domain-containing protein</fullName>
    </recommendedName>
</protein>
<dbReference type="InterPro" id="IPR006016">
    <property type="entry name" value="UspA"/>
</dbReference>
<evidence type="ECO:0000259" key="1">
    <source>
        <dbReference type="Pfam" id="PF00582"/>
    </source>
</evidence>
<dbReference type="Pfam" id="PF00582">
    <property type="entry name" value="Usp"/>
    <property type="match status" value="1"/>
</dbReference>
<sequence>MTTLRRFSTAYLQSGRRKILIPYCERDNSDLVLNQCMEDNTLLPTDSICLVNVVTPSVLSQLTPYSIMHGATPVSTTTEFTYAAQRDPQRDFLVFRAEETLEKVAQRLRHKNLSVRTVVLEGEIRTSIMNLAEEFKPDIIILTTGSTGKLKKLFTASISKHLKKNAKKSEIFIISPENEREVMVTDQFSGIEEGKVKNGVPIWNRCNTNGLFWLLSSAEVGSNDLRAGCTPKTNLETVTQAPQTS</sequence>
<name>A0A8H7PYD6_9FUNG</name>
<gene>
    <name evidence="2" type="ORF">INT44_008544</name>
</gene>
<dbReference type="Gene3D" id="3.40.50.620">
    <property type="entry name" value="HUPs"/>
    <property type="match status" value="1"/>
</dbReference>
<proteinExistence type="predicted"/>
<dbReference type="InterPro" id="IPR014729">
    <property type="entry name" value="Rossmann-like_a/b/a_fold"/>
</dbReference>
<dbReference type="SUPFAM" id="SSF52402">
    <property type="entry name" value="Adenine nucleotide alpha hydrolases-like"/>
    <property type="match status" value="1"/>
</dbReference>
<evidence type="ECO:0000313" key="2">
    <source>
        <dbReference type="EMBL" id="KAG2181729.1"/>
    </source>
</evidence>
<organism evidence="2 3">
    <name type="scientific">Umbelopsis vinacea</name>
    <dbReference type="NCBI Taxonomy" id="44442"/>
    <lineage>
        <taxon>Eukaryota</taxon>
        <taxon>Fungi</taxon>
        <taxon>Fungi incertae sedis</taxon>
        <taxon>Mucoromycota</taxon>
        <taxon>Mucoromycotina</taxon>
        <taxon>Umbelopsidomycetes</taxon>
        <taxon>Umbelopsidales</taxon>
        <taxon>Umbelopsidaceae</taxon>
        <taxon>Umbelopsis</taxon>
    </lineage>
</organism>
<keyword evidence="3" id="KW-1185">Reference proteome</keyword>
<dbReference type="EMBL" id="JAEPRA010000008">
    <property type="protein sequence ID" value="KAG2181729.1"/>
    <property type="molecule type" value="Genomic_DNA"/>
</dbReference>
<dbReference type="OrthoDB" id="843225at2759"/>
<evidence type="ECO:0000313" key="3">
    <source>
        <dbReference type="Proteomes" id="UP000612746"/>
    </source>
</evidence>
<feature type="domain" description="UspA" evidence="1">
    <location>
        <begin position="17"/>
        <end position="168"/>
    </location>
</feature>
<accession>A0A8H7PYD6</accession>
<dbReference type="AlphaFoldDB" id="A0A8H7PYD6"/>